<dbReference type="Proteomes" id="UP000250235">
    <property type="component" value="Unassembled WGS sequence"/>
</dbReference>
<dbReference type="SUPFAM" id="SSF53756">
    <property type="entry name" value="UDP-Glycosyltransferase/glycogen phosphorylase"/>
    <property type="match status" value="1"/>
</dbReference>
<dbReference type="GO" id="GO:0080043">
    <property type="term" value="F:quercetin 3-O-glucosyltransferase activity"/>
    <property type="evidence" value="ECO:0007669"/>
    <property type="project" value="TreeGrafter"/>
</dbReference>
<sequence length="204" mass="23179">MNLMNPRFKEQYIFTLTQRHVDQDAIANLKIHQTQETYMGSLQEQRWKKLVLVPFPFQGHITPMLQLGSLLHSKGFSIVVCHTQFNAPDPTDHPEFVFVTLSDDAEGLNMSFDNMLNVILAMNENCEVSFQDRMAQMLQKEEVGCVIHDSIMKFADKVANDLSIPSIVLGTSNATYSHSLCAMLELLDRKLLPLPGICSFIKEF</sequence>
<organism evidence="2 3">
    <name type="scientific">Dorcoceras hygrometricum</name>
    <dbReference type="NCBI Taxonomy" id="472368"/>
    <lineage>
        <taxon>Eukaryota</taxon>
        <taxon>Viridiplantae</taxon>
        <taxon>Streptophyta</taxon>
        <taxon>Embryophyta</taxon>
        <taxon>Tracheophyta</taxon>
        <taxon>Spermatophyta</taxon>
        <taxon>Magnoliopsida</taxon>
        <taxon>eudicotyledons</taxon>
        <taxon>Gunneridae</taxon>
        <taxon>Pentapetalae</taxon>
        <taxon>asterids</taxon>
        <taxon>lamiids</taxon>
        <taxon>Lamiales</taxon>
        <taxon>Gesneriaceae</taxon>
        <taxon>Didymocarpoideae</taxon>
        <taxon>Trichosporeae</taxon>
        <taxon>Loxocarpinae</taxon>
        <taxon>Dorcoceras</taxon>
    </lineage>
</organism>
<reference evidence="2 3" key="1">
    <citation type="journal article" date="2015" name="Proc. Natl. Acad. Sci. U.S.A.">
        <title>The resurrection genome of Boea hygrometrica: A blueprint for survival of dehydration.</title>
        <authorList>
            <person name="Xiao L."/>
            <person name="Yang G."/>
            <person name="Zhang L."/>
            <person name="Yang X."/>
            <person name="Zhao S."/>
            <person name="Ji Z."/>
            <person name="Zhou Q."/>
            <person name="Hu M."/>
            <person name="Wang Y."/>
            <person name="Chen M."/>
            <person name="Xu Y."/>
            <person name="Jin H."/>
            <person name="Xiao X."/>
            <person name="Hu G."/>
            <person name="Bao F."/>
            <person name="Hu Y."/>
            <person name="Wan P."/>
            <person name="Li L."/>
            <person name="Deng X."/>
            <person name="Kuang T."/>
            <person name="Xiang C."/>
            <person name="Zhu J.K."/>
            <person name="Oliver M.J."/>
            <person name="He Y."/>
        </authorList>
    </citation>
    <scope>NUCLEOTIDE SEQUENCE [LARGE SCALE GENOMIC DNA]</scope>
    <source>
        <strain evidence="3">cv. XS01</strain>
    </source>
</reference>
<evidence type="ECO:0000313" key="3">
    <source>
        <dbReference type="Proteomes" id="UP000250235"/>
    </source>
</evidence>
<protein>
    <submittedName>
        <fullName evidence="2">Uncharacterized protein</fullName>
    </submittedName>
</protein>
<dbReference type="PANTHER" id="PTHR11926">
    <property type="entry name" value="GLUCOSYL/GLUCURONOSYL TRANSFERASES"/>
    <property type="match status" value="1"/>
</dbReference>
<evidence type="ECO:0000313" key="2">
    <source>
        <dbReference type="EMBL" id="KZV24562.1"/>
    </source>
</evidence>
<name>A0A2Z7AZB0_9LAMI</name>
<dbReference type="Gene3D" id="3.40.50.2000">
    <property type="entry name" value="Glycogen Phosphorylase B"/>
    <property type="match status" value="1"/>
</dbReference>
<comment type="similarity">
    <text evidence="1">Belongs to the UDP-glycosyltransferase family.</text>
</comment>
<dbReference type="AlphaFoldDB" id="A0A2Z7AZB0"/>
<dbReference type="OrthoDB" id="5835829at2759"/>
<keyword evidence="3" id="KW-1185">Reference proteome</keyword>
<accession>A0A2Z7AZB0</accession>
<proteinExistence type="inferred from homology"/>
<dbReference type="PANTHER" id="PTHR11926:SF1374">
    <property type="entry name" value="UDP-GLYCOSYLTRANSFERASE 76F1-RELATED"/>
    <property type="match status" value="1"/>
</dbReference>
<evidence type="ECO:0000256" key="1">
    <source>
        <dbReference type="ARBA" id="ARBA00009995"/>
    </source>
</evidence>
<dbReference type="EMBL" id="KV012595">
    <property type="protein sequence ID" value="KZV24562.1"/>
    <property type="molecule type" value="Genomic_DNA"/>
</dbReference>
<gene>
    <name evidence="2" type="ORF">F511_37526</name>
</gene>
<dbReference type="GO" id="GO:0080044">
    <property type="term" value="F:quercetin 7-O-glucosyltransferase activity"/>
    <property type="evidence" value="ECO:0007669"/>
    <property type="project" value="TreeGrafter"/>
</dbReference>